<dbReference type="PANTHER" id="PTHR10174">
    <property type="entry name" value="ALPHA-TOCOPHEROL TRANSFER PROTEIN-RELATED"/>
    <property type="match status" value="1"/>
</dbReference>
<comment type="caution">
    <text evidence="2">The sequence shown here is derived from an EMBL/GenBank/DDBJ whole genome shotgun (WGS) entry which is preliminary data.</text>
</comment>
<dbReference type="PANTHER" id="PTHR10174:SF130">
    <property type="entry name" value="ALPHA-TOCOPHEROL TRANSFER PROTEIN-LIKE"/>
    <property type="match status" value="1"/>
</dbReference>
<dbReference type="Proteomes" id="UP001642540">
    <property type="component" value="Unassembled WGS sequence"/>
</dbReference>
<dbReference type="SUPFAM" id="SSF52087">
    <property type="entry name" value="CRAL/TRIO domain"/>
    <property type="match status" value="1"/>
</dbReference>
<dbReference type="InterPro" id="IPR011074">
    <property type="entry name" value="CRAL/TRIO_N_dom"/>
</dbReference>
<reference evidence="2 3" key="1">
    <citation type="submission" date="2024-08" db="EMBL/GenBank/DDBJ databases">
        <authorList>
            <person name="Cucini C."/>
            <person name="Frati F."/>
        </authorList>
    </citation>
    <scope>NUCLEOTIDE SEQUENCE [LARGE SCALE GENOMIC DNA]</scope>
</reference>
<dbReference type="InterPro" id="IPR036865">
    <property type="entry name" value="CRAL-TRIO_dom_sf"/>
</dbReference>
<gene>
    <name evidence="2" type="ORF">ODALV1_LOCUS27876</name>
</gene>
<dbReference type="SMART" id="SM01100">
    <property type="entry name" value="CRAL_TRIO_N"/>
    <property type="match status" value="1"/>
</dbReference>
<dbReference type="InterPro" id="IPR036273">
    <property type="entry name" value="CRAL/TRIO_N_dom_sf"/>
</dbReference>
<dbReference type="Gene3D" id="3.40.525.10">
    <property type="entry name" value="CRAL-TRIO lipid binding domain"/>
    <property type="match status" value="1"/>
</dbReference>
<evidence type="ECO:0000259" key="1">
    <source>
        <dbReference type="PROSITE" id="PS50191"/>
    </source>
</evidence>
<keyword evidence="3" id="KW-1185">Reference proteome</keyword>
<dbReference type="SMART" id="SM00516">
    <property type="entry name" value="SEC14"/>
    <property type="match status" value="1"/>
</dbReference>
<name>A0ABP1RZF6_9HEXA</name>
<dbReference type="InterPro" id="IPR001251">
    <property type="entry name" value="CRAL-TRIO_dom"/>
</dbReference>
<dbReference type="Pfam" id="PF00650">
    <property type="entry name" value="CRAL_TRIO"/>
    <property type="match status" value="1"/>
</dbReference>
<organism evidence="2 3">
    <name type="scientific">Orchesella dallaii</name>
    <dbReference type="NCBI Taxonomy" id="48710"/>
    <lineage>
        <taxon>Eukaryota</taxon>
        <taxon>Metazoa</taxon>
        <taxon>Ecdysozoa</taxon>
        <taxon>Arthropoda</taxon>
        <taxon>Hexapoda</taxon>
        <taxon>Collembola</taxon>
        <taxon>Entomobryomorpha</taxon>
        <taxon>Entomobryoidea</taxon>
        <taxon>Orchesellidae</taxon>
        <taxon>Orchesellinae</taxon>
        <taxon>Orchesella</taxon>
    </lineage>
</organism>
<proteinExistence type="predicted"/>
<evidence type="ECO:0000313" key="2">
    <source>
        <dbReference type="EMBL" id="CAL8139530.1"/>
    </source>
</evidence>
<dbReference type="EMBL" id="CAXLJM020000128">
    <property type="protein sequence ID" value="CAL8139530.1"/>
    <property type="molecule type" value="Genomic_DNA"/>
</dbReference>
<feature type="domain" description="CRAL-TRIO" evidence="1">
    <location>
        <begin position="107"/>
        <end position="261"/>
    </location>
</feature>
<dbReference type="PROSITE" id="PS50191">
    <property type="entry name" value="CRAL_TRIO"/>
    <property type="match status" value="1"/>
</dbReference>
<sequence length="289" mass="33576">MRCLWIVARICVNYKATTMEIISDKRKREKEALSELKSLLKEMKNLRCPTDDDEFLLRFIRVRKYNPEEALIGIRQYYTLRDNSPGLTEILFPSALKHVFDCNIVTVLKHSDCSGKRIMFWQSRNWDPVAIDLRFVLAATFLVIDEITSTEDVQLSGLIAIIDHGGLTFTKMRQMAGQMTFARLHRIIYGYQGGMPAKFKSAHIVNNPYIFDLIYALAKPFLKEKLKRRILEHGKNVQNIHQHLNPEILPKSLGGHLPNEEAVDHDFMQRIMAKNDFYKEMATYGFVHD</sequence>
<dbReference type="Gene3D" id="1.10.8.20">
    <property type="entry name" value="N-terminal domain of phosphatidylinositol transfer protein sec14p"/>
    <property type="match status" value="1"/>
</dbReference>
<evidence type="ECO:0000313" key="3">
    <source>
        <dbReference type="Proteomes" id="UP001642540"/>
    </source>
</evidence>
<dbReference type="Gene3D" id="1.20.5.1200">
    <property type="entry name" value="Alpha-tocopherol transfer"/>
    <property type="match status" value="1"/>
</dbReference>
<protein>
    <recommendedName>
        <fullName evidence="1">CRAL-TRIO domain-containing protein</fullName>
    </recommendedName>
</protein>
<dbReference type="CDD" id="cd00170">
    <property type="entry name" value="SEC14"/>
    <property type="match status" value="1"/>
</dbReference>
<dbReference type="SUPFAM" id="SSF46938">
    <property type="entry name" value="CRAL/TRIO N-terminal domain"/>
    <property type="match status" value="1"/>
</dbReference>
<accession>A0ABP1RZF6</accession>
<dbReference type="PRINTS" id="PR00180">
    <property type="entry name" value="CRETINALDHBP"/>
</dbReference>